<dbReference type="OrthoDB" id="1933776at2"/>
<reference evidence="9 12" key="2">
    <citation type="submission" date="2020-10" db="EMBL/GenBank/DDBJ databases">
        <title>Complete genome of Cruoricapor ignavus strain M1214 isolated from the blood culture of a febrile patient.</title>
        <authorList>
            <person name="Guglielmino C.J.D."/>
        </authorList>
    </citation>
    <scope>NUCLEOTIDE SEQUENCE [LARGE SCALE GENOMIC DNA]</scope>
    <source>
        <strain evidence="9 12">M1214</strain>
    </source>
</reference>
<organism evidence="10 11">
    <name type="scientific">Cruoricaptor ignavus</name>
    <dbReference type="NCBI Taxonomy" id="1118202"/>
    <lineage>
        <taxon>Bacteria</taxon>
        <taxon>Pseudomonadati</taxon>
        <taxon>Bacteroidota</taxon>
        <taxon>Flavobacteriia</taxon>
        <taxon>Flavobacteriales</taxon>
        <taxon>Weeksellaceae</taxon>
        <taxon>Cruoricaptor</taxon>
    </lineage>
</organism>
<evidence type="ECO:0000256" key="5">
    <source>
        <dbReference type="ARBA" id="ARBA00022777"/>
    </source>
</evidence>
<keyword evidence="7" id="KW-0812">Transmembrane</keyword>
<gene>
    <name evidence="9" type="ORF">IMZ16_06010</name>
    <name evidence="10" type="ORF">SAMN05443429_101430</name>
</gene>
<keyword evidence="3" id="KW-0597">Phosphoprotein</keyword>
<dbReference type="InterPro" id="IPR036097">
    <property type="entry name" value="HisK_dim/P_sf"/>
</dbReference>
<name>A0A1M6AVH6_9FLAO</name>
<feature type="domain" description="Histidine kinase" evidence="8">
    <location>
        <begin position="296"/>
        <end position="515"/>
    </location>
</feature>
<evidence type="ECO:0000256" key="1">
    <source>
        <dbReference type="ARBA" id="ARBA00000085"/>
    </source>
</evidence>
<dbReference type="SUPFAM" id="SSF47384">
    <property type="entry name" value="Homodimeric domain of signal transducing histidine kinase"/>
    <property type="match status" value="1"/>
</dbReference>
<evidence type="ECO:0000256" key="4">
    <source>
        <dbReference type="ARBA" id="ARBA00022679"/>
    </source>
</evidence>
<dbReference type="Pfam" id="PF02518">
    <property type="entry name" value="HATPase_c"/>
    <property type="match status" value="1"/>
</dbReference>
<dbReference type="Gene3D" id="3.30.565.10">
    <property type="entry name" value="Histidine kinase-like ATPase, C-terminal domain"/>
    <property type="match status" value="1"/>
</dbReference>
<accession>A0A1M6AVH6</accession>
<evidence type="ECO:0000256" key="6">
    <source>
        <dbReference type="ARBA" id="ARBA00023012"/>
    </source>
</evidence>
<keyword evidence="11" id="KW-1185">Reference proteome</keyword>
<evidence type="ECO:0000256" key="2">
    <source>
        <dbReference type="ARBA" id="ARBA00012438"/>
    </source>
</evidence>
<dbReference type="PANTHER" id="PTHR43711:SF26">
    <property type="entry name" value="SENSOR HISTIDINE KINASE RCSC"/>
    <property type="match status" value="1"/>
</dbReference>
<keyword evidence="7" id="KW-0472">Membrane</keyword>
<dbReference type="Gene3D" id="1.10.287.130">
    <property type="match status" value="1"/>
</dbReference>
<keyword evidence="6" id="KW-0902">Two-component regulatory system</keyword>
<feature type="transmembrane region" description="Helical" evidence="7">
    <location>
        <begin position="5"/>
        <end position="27"/>
    </location>
</feature>
<dbReference type="SMART" id="SM00388">
    <property type="entry name" value="HisKA"/>
    <property type="match status" value="1"/>
</dbReference>
<dbReference type="KEGG" id="civ:IMZ16_06010"/>
<dbReference type="STRING" id="1118202.SAMN05443429_101430"/>
<evidence type="ECO:0000313" key="11">
    <source>
        <dbReference type="Proteomes" id="UP000184335"/>
    </source>
</evidence>
<keyword evidence="5 10" id="KW-0418">Kinase</keyword>
<dbReference type="CDD" id="cd00082">
    <property type="entry name" value="HisKA"/>
    <property type="match status" value="1"/>
</dbReference>
<evidence type="ECO:0000313" key="9">
    <source>
        <dbReference type="EMBL" id="QOR73098.1"/>
    </source>
</evidence>
<dbReference type="Proteomes" id="UP000593605">
    <property type="component" value="Chromosome"/>
</dbReference>
<dbReference type="InterPro" id="IPR005467">
    <property type="entry name" value="His_kinase_dom"/>
</dbReference>
<dbReference type="RefSeq" id="WP_073177845.1">
    <property type="nucleotide sequence ID" value="NZ_CP063145.1"/>
</dbReference>
<dbReference type="EMBL" id="CP063145">
    <property type="protein sequence ID" value="QOR73098.1"/>
    <property type="molecule type" value="Genomic_DNA"/>
</dbReference>
<sequence>MNKRFIPVIAVLMTVSLLIFVTLQIRWLKVYYSALNKEFSGRVAGAMENSAKRVNEIEIDTYLNGINPNFAKTVEEHSSQPSLIAVNQVQDSASKTVLTFQKSIIERQDMPLSTRGDSLKITKLWNEEGIERIRKSPGSTAPLTTDLNNSIASGEYTLKEFAKLNAENVPIEKRVSKATLDSVISRELREKGISAGFSFAVLDKNFNVTPIATEDFKKGEKKSYRRTLFTDREDRPLYTLAVAFPNKNFSLIRSYYPMLLGTFFSLITILAIYATSINYMMKQKKIADVKTDFLNNMSHEFKTPLATISIATDSLANDRIATNPEKVKYYSQVIKQENLRMKNQVDNVLNMSKLERNEVKLFLKETDVRKLIEDVSASFELILRERSGALNKYFQAEKFLFRVDELHLSNVLVNLLDNANKYSPENPEITIRTRNEGDCYVIEIQDKGIGLDPQNKNKIFEKFFREETGNIHNVKGQGLGLSYVKKIVELHNGKIEVESQKGKGSKFIIKLPMNL</sequence>
<dbReference type="InterPro" id="IPR036890">
    <property type="entry name" value="HATPase_C_sf"/>
</dbReference>
<proteinExistence type="predicted"/>
<dbReference type="InterPro" id="IPR003594">
    <property type="entry name" value="HATPase_dom"/>
</dbReference>
<evidence type="ECO:0000259" key="8">
    <source>
        <dbReference type="PROSITE" id="PS50109"/>
    </source>
</evidence>
<evidence type="ECO:0000313" key="12">
    <source>
        <dbReference type="Proteomes" id="UP000593605"/>
    </source>
</evidence>
<dbReference type="Proteomes" id="UP000184335">
    <property type="component" value="Unassembled WGS sequence"/>
</dbReference>
<comment type="catalytic activity">
    <reaction evidence="1">
        <text>ATP + protein L-histidine = ADP + protein N-phospho-L-histidine.</text>
        <dbReference type="EC" id="2.7.13.3"/>
    </reaction>
</comment>
<reference evidence="10 11" key="1">
    <citation type="submission" date="2016-11" db="EMBL/GenBank/DDBJ databases">
        <authorList>
            <person name="Jaros S."/>
            <person name="Januszkiewicz K."/>
            <person name="Wedrychowicz H."/>
        </authorList>
    </citation>
    <scope>NUCLEOTIDE SEQUENCE [LARGE SCALE GENOMIC DNA]</scope>
    <source>
        <strain evidence="10 11">DSM 25479</strain>
    </source>
</reference>
<dbReference type="EC" id="2.7.13.3" evidence="2"/>
<dbReference type="PROSITE" id="PS50109">
    <property type="entry name" value="HIS_KIN"/>
    <property type="match status" value="1"/>
</dbReference>
<dbReference type="InterPro" id="IPR050736">
    <property type="entry name" value="Sensor_HK_Regulatory"/>
</dbReference>
<evidence type="ECO:0000256" key="7">
    <source>
        <dbReference type="SAM" id="Phobius"/>
    </source>
</evidence>
<feature type="transmembrane region" description="Helical" evidence="7">
    <location>
        <begin position="255"/>
        <end position="275"/>
    </location>
</feature>
<dbReference type="SMART" id="SM00387">
    <property type="entry name" value="HATPase_c"/>
    <property type="match status" value="1"/>
</dbReference>
<keyword evidence="4" id="KW-0808">Transferase</keyword>
<dbReference type="PRINTS" id="PR00344">
    <property type="entry name" value="BCTRLSENSOR"/>
</dbReference>
<dbReference type="InterPro" id="IPR003661">
    <property type="entry name" value="HisK_dim/P_dom"/>
</dbReference>
<dbReference type="InterPro" id="IPR004358">
    <property type="entry name" value="Sig_transdc_His_kin-like_C"/>
</dbReference>
<dbReference type="GO" id="GO:0000155">
    <property type="term" value="F:phosphorelay sensor kinase activity"/>
    <property type="evidence" value="ECO:0007669"/>
    <property type="project" value="InterPro"/>
</dbReference>
<keyword evidence="7" id="KW-1133">Transmembrane helix</keyword>
<dbReference type="FunFam" id="3.30.565.10:FF:000006">
    <property type="entry name" value="Sensor histidine kinase WalK"/>
    <property type="match status" value="1"/>
</dbReference>
<evidence type="ECO:0000256" key="3">
    <source>
        <dbReference type="ARBA" id="ARBA00022553"/>
    </source>
</evidence>
<dbReference type="EMBL" id="FQYI01000001">
    <property type="protein sequence ID" value="SHI40411.1"/>
    <property type="molecule type" value="Genomic_DNA"/>
</dbReference>
<evidence type="ECO:0000313" key="10">
    <source>
        <dbReference type="EMBL" id="SHI40411.1"/>
    </source>
</evidence>
<dbReference type="AlphaFoldDB" id="A0A1M6AVH6"/>
<protein>
    <recommendedName>
        <fullName evidence="2">histidine kinase</fullName>
        <ecNumber evidence="2">2.7.13.3</ecNumber>
    </recommendedName>
</protein>
<dbReference type="Pfam" id="PF00512">
    <property type="entry name" value="HisKA"/>
    <property type="match status" value="1"/>
</dbReference>
<dbReference type="PANTHER" id="PTHR43711">
    <property type="entry name" value="TWO-COMPONENT HISTIDINE KINASE"/>
    <property type="match status" value="1"/>
</dbReference>
<dbReference type="SUPFAM" id="SSF55874">
    <property type="entry name" value="ATPase domain of HSP90 chaperone/DNA topoisomerase II/histidine kinase"/>
    <property type="match status" value="1"/>
</dbReference>